<gene>
    <name evidence="6" type="ORF">PGO_011370</name>
</gene>
<feature type="compositionally biased region" description="Basic and acidic residues" evidence="4">
    <location>
        <begin position="28"/>
        <end position="52"/>
    </location>
</feature>
<reference evidence="7" key="1">
    <citation type="submission" date="2017-04" db="EMBL/GenBank/DDBJ databases">
        <title>Plasmodium gonderi genome.</title>
        <authorList>
            <person name="Arisue N."/>
            <person name="Honma H."/>
            <person name="Kawai S."/>
            <person name="Tougan T."/>
            <person name="Tanabe K."/>
            <person name="Horii T."/>
        </authorList>
    </citation>
    <scope>NUCLEOTIDE SEQUENCE [LARGE SCALE GENOMIC DNA]</scope>
    <source>
        <strain evidence="7">ATCC 30045</strain>
    </source>
</reference>
<dbReference type="EMBL" id="BDQF01000001">
    <property type="protein sequence ID" value="GAW78989.1"/>
    <property type="molecule type" value="Genomic_DNA"/>
</dbReference>
<dbReference type="PANTHER" id="PTHR11071:SF561">
    <property type="entry name" value="PEPTIDYL-PROLYL CIS-TRANS ISOMERASE D-RELATED"/>
    <property type="match status" value="1"/>
</dbReference>
<evidence type="ECO:0000256" key="2">
    <source>
        <dbReference type="ARBA" id="ARBA00023235"/>
    </source>
</evidence>
<dbReference type="PANTHER" id="PTHR11071">
    <property type="entry name" value="PEPTIDYL-PROLYL CIS-TRANS ISOMERASE"/>
    <property type="match status" value="1"/>
</dbReference>
<comment type="function">
    <text evidence="3">PPIases accelerate the folding of proteins. It catalyzes the cis-trans isomerization of proline imidic peptide bonds in oligopeptides.</text>
</comment>
<dbReference type="FunFam" id="2.40.100.10:FF:000033">
    <property type="entry name" value="Peptidyl-prolyl cis-trans isomerase"/>
    <property type="match status" value="1"/>
</dbReference>
<dbReference type="Proteomes" id="UP000195521">
    <property type="component" value="Unassembled WGS sequence"/>
</dbReference>
<dbReference type="RefSeq" id="XP_028541578.1">
    <property type="nucleotide sequence ID" value="XM_028685777.1"/>
</dbReference>
<evidence type="ECO:0000256" key="4">
    <source>
        <dbReference type="SAM" id="MobiDB-lite"/>
    </source>
</evidence>
<dbReference type="InterPro" id="IPR029000">
    <property type="entry name" value="Cyclophilin-like_dom_sf"/>
</dbReference>
<organism evidence="6 7">
    <name type="scientific">Plasmodium gonderi</name>
    <dbReference type="NCBI Taxonomy" id="77519"/>
    <lineage>
        <taxon>Eukaryota</taxon>
        <taxon>Sar</taxon>
        <taxon>Alveolata</taxon>
        <taxon>Apicomplexa</taxon>
        <taxon>Aconoidasida</taxon>
        <taxon>Haemosporida</taxon>
        <taxon>Plasmodiidae</taxon>
        <taxon>Plasmodium</taxon>
        <taxon>Plasmodium (Plasmodium)</taxon>
    </lineage>
</organism>
<dbReference type="EC" id="5.2.1.8" evidence="3"/>
<comment type="similarity">
    <text evidence="3">Belongs to the cyclophilin-type PPIase family.</text>
</comment>
<dbReference type="PRINTS" id="PR00153">
    <property type="entry name" value="CSAPPISMRASE"/>
</dbReference>
<comment type="catalytic activity">
    <reaction evidence="3">
        <text>[protein]-peptidylproline (omega=180) = [protein]-peptidylproline (omega=0)</text>
        <dbReference type="Rhea" id="RHEA:16237"/>
        <dbReference type="Rhea" id="RHEA-COMP:10747"/>
        <dbReference type="Rhea" id="RHEA-COMP:10748"/>
        <dbReference type="ChEBI" id="CHEBI:83833"/>
        <dbReference type="ChEBI" id="CHEBI:83834"/>
        <dbReference type="EC" id="5.2.1.8"/>
    </reaction>
</comment>
<feature type="compositionally biased region" description="Basic and acidic residues" evidence="4">
    <location>
        <begin position="1"/>
        <end position="20"/>
    </location>
</feature>
<dbReference type="InterPro" id="IPR020892">
    <property type="entry name" value="Cyclophilin-type_PPIase_CS"/>
</dbReference>
<keyword evidence="1 3" id="KW-0697">Rotamase</keyword>
<keyword evidence="2 3" id="KW-0413">Isomerase</keyword>
<protein>
    <recommendedName>
        <fullName evidence="3">Peptidyl-prolyl cis-trans isomerase</fullName>
        <shortName evidence="3">PPIase</shortName>
        <ecNumber evidence="3">5.2.1.8</ecNumber>
    </recommendedName>
</protein>
<feature type="region of interest" description="Disordered" evidence="4">
    <location>
        <begin position="1"/>
        <end position="84"/>
    </location>
</feature>
<dbReference type="SUPFAM" id="SSF50891">
    <property type="entry name" value="Cyclophilin-like"/>
    <property type="match status" value="1"/>
</dbReference>
<dbReference type="OrthoDB" id="193499at2759"/>
<dbReference type="GO" id="GO:0016018">
    <property type="term" value="F:cyclosporin A binding"/>
    <property type="evidence" value="ECO:0007669"/>
    <property type="project" value="TreeGrafter"/>
</dbReference>
<dbReference type="OMA" id="FITCGPC"/>
<evidence type="ECO:0000259" key="5">
    <source>
        <dbReference type="PROSITE" id="PS50072"/>
    </source>
</evidence>
<sequence>MRGSRDKKGGRKYDRDRSNDDDRDSEVDENKRERRKNEGRKRDDNKKWENKNWENQNGEENINGGGESQNEGNKSKRCKNKDGGENKKVDQLILEETDENTVIPYYLSNLLTNGSNPVVFMDINLGNHFLGKFKFELFQNIVPKTSENFRQFCTGEYKINNLPVGYKNTTFHRVIKEFMIQGGDFVNYNGSGSLSIYGENFEDENFDIKHDKEGLLSMANSGPNTNGCQFFITTKKCEWLDGKNVVFGRIIDSDSLILLKKIENVSVTPYIYKPKIPINIVECGEL</sequence>
<feature type="domain" description="PPIase cyclophilin-type" evidence="5">
    <location>
        <begin position="120"/>
        <end position="285"/>
    </location>
</feature>
<dbReference type="Gene3D" id="2.40.100.10">
    <property type="entry name" value="Cyclophilin-like"/>
    <property type="match status" value="1"/>
</dbReference>
<evidence type="ECO:0000256" key="3">
    <source>
        <dbReference type="RuleBase" id="RU363019"/>
    </source>
</evidence>
<comment type="caution">
    <text evidence="6">The sequence shown here is derived from an EMBL/GenBank/DDBJ whole genome shotgun (WGS) entry which is preliminary data.</text>
</comment>
<evidence type="ECO:0000313" key="7">
    <source>
        <dbReference type="Proteomes" id="UP000195521"/>
    </source>
</evidence>
<dbReference type="PROSITE" id="PS50072">
    <property type="entry name" value="CSA_PPIASE_2"/>
    <property type="match status" value="1"/>
</dbReference>
<dbReference type="GO" id="GO:0003755">
    <property type="term" value="F:peptidyl-prolyl cis-trans isomerase activity"/>
    <property type="evidence" value="ECO:0007669"/>
    <property type="project" value="UniProtKB-UniRule"/>
</dbReference>
<dbReference type="InterPro" id="IPR002130">
    <property type="entry name" value="Cyclophilin-type_PPIase_dom"/>
</dbReference>
<dbReference type="GO" id="GO:0005737">
    <property type="term" value="C:cytoplasm"/>
    <property type="evidence" value="ECO:0007669"/>
    <property type="project" value="TreeGrafter"/>
</dbReference>
<dbReference type="GO" id="GO:0006457">
    <property type="term" value="P:protein folding"/>
    <property type="evidence" value="ECO:0007669"/>
    <property type="project" value="InterPro"/>
</dbReference>
<feature type="compositionally biased region" description="Low complexity" evidence="4">
    <location>
        <begin position="53"/>
        <end position="72"/>
    </location>
</feature>
<evidence type="ECO:0000313" key="6">
    <source>
        <dbReference type="EMBL" id="GAW78989.1"/>
    </source>
</evidence>
<dbReference type="PROSITE" id="PS00170">
    <property type="entry name" value="CSA_PPIASE_1"/>
    <property type="match status" value="1"/>
</dbReference>
<accession>A0A1Y1J908</accession>
<keyword evidence="7" id="KW-1185">Reference proteome</keyword>
<proteinExistence type="inferred from homology"/>
<dbReference type="Pfam" id="PF00160">
    <property type="entry name" value="Pro_isomerase"/>
    <property type="match status" value="1"/>
</dbReference>
<dbReference type="AlphaFoldDB" id="A0A1Y1J908"/>
<evidence type="ECO:0000256" key="1">
    <source>
        <dbReference type="ARBA" id="ARBA00023110"/>
    </source>
</evidence>
<name>A0A1Y1J908_PLAGO</name>
<dbReference type="GeneID" id="39745687"/>